<keyword evidence="4" id="KW-1185">Reference proteome</keyword>
<feature type="compositionally biased region" description="Basic and acidic residues" evidence="1">
    <location>
        <begin position="36"/>
        <end position="45"/>
    </location>
</feature>
<feature type="signal peptide" evidence="2">
    <location>
        <begin position="1"/>
        <end position="24"/>
    </location>
</feature>
<proteinExistence type="predicted"/>
<protein>
    <recommendedName>
        <fullName evidence="5">Lipoprotein</fullName>
    </recommendedName>
</protein>
<feature type="chain" id="PRO_5046785004" description="Lipoprotein" evidence="2">
    <location>
        <begin position="25"/>
        <end position="276"/>
    </location>
</feature>
<dbReference type="PROSITE" id="PS51257">
    <property type="entry name" value="PROKAR_LIPOPROTEIN"/>
    <property type="match status" value="1"/>
</dbReference>
<feature type="compositionally biased region" description="Low complexity" evidence="1">
    <location>
        <begin position="26"/>
        <end position="35"/>
    </location>
</feature>
<comment type="caution">
    <text evidence="3">The sequence shown here is derived from an EMBL/GenBank/DDBJ whole genome shotgun (WGS) entry which is preliminary data.</text>
</comment>
<organism evidence="3 4">
    <name type="scientific">Streptomyces pyxinae</name>
    <dbReference type="NCBI Taxonomy" id="2970734"/>
    <lineage>
        <taxon>Bacteria</taxon>
        <taxon>Bacillati</taxon>
        <taxon>Actinomycetota</taxon>
        <taxon>Actinomycetes</taxon>
        <taxon>Kitasatosporales</taxon>
        <taxon>Streptomycetaceae</taxon>
        <taxon>Streptomyces</taxon>
    </lineage>
</organism>
<dbReference type="EMBL" id="JANUGQ010000012">
    <property type="protein sequence ID" value="MCS0637143.1"/>
    <property type="molecule type" value="Genomic_DNA"/>
</dbReference>
<evidence type="ECO:0000313" key="3">
    <source>
        <dbReference type="EMBL" id="MCS0637143.1"/>
    </source>
</evidence>
<dbReference type="RefSeq" id="WP_258788395.1">
    <property type="nucleotide sequence ID" value="NZ_JANUGQ010000012.1"/>
</dbReference>
<feature type="region of interest" description="Disordered" evidence="1">
    <location>
        <begin position="26"/>
        <end position="58"/>
    </location>
</feature>
<evidence type="ECO:0000256" key="1">
    <source>
        <dbReference type="SAM" id="MobiDB-lite"/>
    </source>
</evidence>
<evidence type="ECO:0008006" key="5">
    <source>
        <dbReference type="Google" id="ProtNLM"/>
    </source>
</evidence>
<evidence type="ECO:0000256" key="2">
    <source>
        <dbReference type="SAM" id="SignalP"/>
    </source>
</evidence>
<name>A0ABT2CIA1_9ACTN</name>
<accession>A0ABT2CIA1</accession>
<feature type="compositionally biased region" description="Low complexity" evidence="1">
    <location>
        <begin position="46"/>
        <end position="58"/>
    </location>
</feature>
<reference evidence="3" key="1">
    <citation type="submission" date="2022-08" db="EMBL/GenBank/DDBJ databases">
        <authorList>
            <person name="Somphong A."/>
            <person name="Phongsopitanun W."/>
        </authorList>
    </citation>
    <scope>NUCLEOTIDE SEQUENCE</scope>
    <source>
        <strain evidence="3">LP05-1</strain>
    </source>
</reference>
<feature type="region of interest" description="Disordered" evidence="1">
    <location>
        <begin position="112"/>
        <end position="139"/>
    </location>
</feature>
<dbReference type="Proteomes" id="UP001431313">
    <property type="component" value="Unassembled WGS sequence"/>
</dbReference>
<keyword evidence="2" id="KW-0732">Signal</keyword>
<gene>
    <name evidence="3" type="ORF">NX801_16035</name>
</gene>
<evidence type="ECO:0000313" key="4">
    <source>
        <dbReference type="Proteomes" id="UP001431313"/>
    </source>
</evidence>
<sequence>MRSTVIRRSALAAAAVSLAVLATACGSSDSGASGDKAADQGKGGDKAATAAPAAGGTGKALPAAELEKLVLAQGDLKGYTVQKSPEVDKMSAAGVTADKPACEPLAELVATASPGKPGATVKRQAAEDGSAKPKQPAAKDMAKMSDAEVQKAMAAMLSTTAVNVTLSSYEGNGAADAFAAVRTAATACAGGFTGAADKSPQKVSKVEKAEITGGDEAAAWTVTVDQEGSPMPMKVVAVRKGAVLASFTAINLASAANGKDFPMPTAVVDAQVKKLG</sequence>